<accession>L0EUP1</accession>
<protein>
    <submittedName>
        <fullName evidence="1">Uncharacterized protein</fullName>
    </submittedName>
</protein>
<keyword evidence="2" id="KW-1185">Reference proteome</keyword>
<evidence type="ECO:0000313" key="2">
    <source>
        <dbReference type="Proteomes" id="UP000010799"/>
    </source>
</evidence>
<sequence length="41" mass="4788">MYLYGSFVYKNIEDAILLFQEKLSRIAPISQERGLLLQINV</sequence>
<reference evidence="1 2" key="1">
    <citation type="journal article" date="2012" name="Stand. Genomic Sci.">
        <title>Complete genome sequence of Liberibacter crescens BT-1.</title>
        <authorList>
            <person name="Leonard M.T."/>
            <person name="Fagen J.R."/>
            <person name="Davis-Richardson A.G."/>
            <person name="Davis M.J."/>
            <person name="Triplett E.W."/>
        </authorList>
    </citation>
    <scope>NUCLEOTIDE SEQUENCE [LARGE SCALE GENOMIC DNA]</scope>
    <source>
        <strain evidence="1 2">BT-1</strain>
    </source>
</reference>
<dbReference type="EMBL" id="CP003789">
    <property type="protein sequence ID" value="AGA64388.1"/>
    <property type="molecule type" value="Genomic_DNA"/>
</dbReference>
<name>L0EUP1_LIBCB</name>
<dbReference type="HOGENOM" id="CLU_3272273_0_0_5"/>
<dbReference type="PATRIC" id="fig|1215343.11.peg.406"/>
<dbReference type="KEGG" id="lcc:B488_03960"/>
<dbReference type="Proteomes" id="UP000010799">
    <property type="component" value="Chromosome"/>
</dbReference>
<organism evidence="1 2">
    <name type="scientific">Liberibacter crescens (strain BT-1)</name>
    <dbReference type="NCBI Taxonomy" id="1215343"/>
    <lineage>
        <taxon>Bacteria</taxon>
        <taxon>Pseudomonadati</taxon>
        <taxon>Pseudomonadota</taxon>
        <taxon>Alphaproteobacteria</taxon>
        <taxon>Hyphomicrobiales</taxon>
        <taxon>Rhizobiaceae</taxon>
        <taxon>Liberibacter</taxon>
    </lineage>
</organism>
<dbReference type="AlphaFoldDB" id="L0EUP1"/>
<proteinExistence type="predicted"/>
<evidence type="ECO:0000313" key="1">
    <source>
        <dbReference type="EMBL" id="AGA64388.1"/>
    </source>
</evidence>
<gene>
    <name evidence="1" type="ordered locus">B488_03960</name>
</gene>